<name>A0A381N9Z0_9ZZZZ</name>
<dbReference type="GO" id="GO:0003735">
    <property type="term" value="F:structural constituent of ribosome"/>
    <property type="evidence" value="ECO:0007669"/>
    <property type="project" value="InterPro"/>
</dbReference>
<proteinExistence type="inferred from homology"/>
<dbReference type="Gene3D" id="1.10.287.610">
    <property type="entry name" value="Helix hairpin bin"/>
    <property type="match status" value="1"/>
</dbReference>
<reference evidence="3" key="1">
    <citation type="submission" date="2018-05" db="EMBL/GenBank/DDBJ databases">
        <authorList>
            <person name="Lanie J.A."/>
            <person name="Ng W.-L."/>
            <person name="Kazmierczak K.M."/>
            <person name="Andrzejewski T.M."/>
            <person name="Davidsen T.M."/>
            <person name="Wayne K.J."/>
            <person name="Tettelin H."/>
            <person name="Glass J.I."/>
            <person name="Rusch D."/>
            <person name="Podicherti R."/>
            <person name="Tsui H.-C.T."/>
            <person name="Winkler M.E."/>
        </authorList>
    </citation>
    <scope>NUCLEOTIDE SEQUENCE</scope>
</reference>
<sequence length="320" mass="36470">MARISFDDLLSIGAHFGHVVRKWNPNFQPYVLMEKNGVHIINLEETLKNLEKALHFITDVISRNGEILFVGTKKQAKDIIQQEADRCGMFYVVERWLGGTLTNFSTIKKSIKRLQLLEKEGSSIYENLTKKELQMLNRERIKLSDQHRGIKDMRRLPDAVVIVDAFFESIAIKEANLLEIPVIAIVDSNTDPRKIDYPIPANDDSIRTIQLIISTLTDAVIEARTKDDVVEDIKLDSQQSDSKEDKSEIKEEQLSEETKIETAAEELEINIEEIDSPPEKTAKKKLVKVKTTLGTDSEEKKTRGNKDSLKKPAVIEEKEN</sequence>
<dbReference type="EMBL" id="UINC01000215">
    <property type="protein sequence ID" value="SUZ51269.1"/>
    <property type="molecule type" value="Genomic_DNA"/>
</dbReference>
<dbReference type="InterPro" id="IPR005706">
    <property type="entry name" value="Ribosomal_uS2_bac/mit/plastid"/>
</dbReference>
<dbReference type="PRINTS" id="PR00395">
    <property type="entry name" value="RIBOSOMALS2"/>
</dbReference>
<dbReference type="SUPFAM" id="SSF52313">
    <property type="entry name" value="Ribosomal protein S2"/>
    <property type="match status" value="1"/>
</dbReference>
<dbReference type="CDD" id="cd01425">
    <property type="entry name" value="RPS2"/>
    <property type="match status" value="1"/>
</dbReference>
<evidence type="ECO:0008006" key="4">
    <source>
        <dbReference type="Google" id="ProtNLM"/>
    </source>
</evidence>
<evidence type="ECO:0000313" key="3">
    <source>
        <dbReference type="EMBL" id="SUZ51269.1"/>
    </source>
</evidence>
<dbReference type="PANTHER" id="PTHR12534:SF0">
    <property type="entry name" value="SMALL RIBOSOMAL SUBUNIT PROTEIN US2M"/>
    <property type="match status" value="1"/>
</dbReference>
<accession>A0A381N9Z0</accession>
<evidence type="ECO:0000256" key="2">
    <source>
        <dbReference type="SAM" id="MobiDB-lite"/>
    </source>
</evidence>
<dbReference type="Gene3D" id="3.40.50.10490">
    <property type="entry name" value="Glucose-6-phosphate isomerase like protein, domain 1"/>
    <property type="match status" value="1"/>
</dbReference>
<organism evidence="3">
    <name type="scientific">marine metagenome</name>
    <dbReference type="NCBI Taxonomy" id="408172"/>
    <lineage>
        <taxon>unclassified sequences</taxon>
        <taxon>metagenomes</taxon>
        <taxon>ecological metagenomes</taxon>
    </lineage>
</organism>
<feature type="compositionally biased region" description="Basic and acidic residues" evidence="2">
    <location>
        <begin position="297"/>
        <end position="320"/>
    </location>
</feature>
<feature type="compositionally biased region" description="Acidic residues" evidence="2">
    <location>
        <begin position="263"/>
        <end position="276"/>
    </location>
</feature>
<dbReference type="NCBIfam" id="TIGR01011">
    <property type="entry name" value="rpsB_bact"/>
    <property type="match status" value="1"/>
</dbReference>
<dbReference type="InterPro" id="IPR001865">
    <property type="entry name" value="Ribosomal_uS2"/>
</dbReference>
<feature type="region of interest" description="Disordered" evidence="2">
    <location>
        <begin position="236"/>
        <end position="320"/>
    </location>
</feature>
<dbReference type="AlphaFoldDB" id="A0A381N9Z0"/>
<dbReference type="GO" id="GO:0006412">
    <property type="term" value="P:translation"/>
    <property type="evidence" value="ECO:0007669"/>
    <property type="project" value="InterPro"/>
</dbReference>
<dbReference type="InterPro" id="IPR023591">
    <property type="entry name" value="Ribosomal_uS2_flav_dom_sf"/>
</dbReference>
<evidence type="ECO:0000256" key="1">
    <source>
        <dbReference type="ARBA" id="ARBA00006242"/>
    </source>
</evidence>
<gene>
    <name evidence="3" type="ORF">METZ01_LOCUS4123</name>
</gene>
<dbReference type="Pfam" id="PF00318">
    <property type="entry name" value="Ribosomal_S2"/>
    <property type="match status" value="1"/>
</dbReference>
<feature type="compositionally biased region" description="Basic and acidic residues" evidence="2">
    <location>
        <begin position="236"/>
        <end position="262"/>
    </location>
</feature>
<comment type="similarity">
    <text evidence="1">Belongs to the universal ribosomal protein uS2 family.</text>
</comment>
<dbReference type="PANTHER" id="PTHR12534">
    <property type="entry name" value="30S RIBOSOMAL PROTEIN S2 PROKARYOTIC AND ORGANELLAR"/>
    <property type="match status" value="1"/>
</dbReference>
<dbReference type="GO" id="GO:0022627">
    <property type="term" value="C:cytosolic small ribosomal subunit"/>
    <property type="evidence" value="ECO:0007669"/>
    <property type="project" value="TreeGrafter"/>
</dbReference>
<dbReference type="HAMAP" id="MF_00291_B">
    <property type="entry name" value="Ribosomal_uS2_B"/>
    <property type="match status" value="1"/>
</dbReference>
<protein>
    <recommendedName>
        <fullName evidence="4">30S ribosomal protein S2</fullName>
    </recommendedName>
</protein>